<dbReference type="Proteomes" id="UP000319516">
    <property type="component" value="Unassembled WGS sequence"/>
</dbReference>
<dbReference type="Pfam" id="PF03372">
    <property type="entry name" value="Exo_endo_phos"/>
    <property type="match status" value="1"/>
</dbReference>
<evidence type="ECO:0000313" key="4">
    <source>
        <dbReference type="Proteomes" id="UP000319516"/>
    </source>
</evidence>
<feature type="chain" id="PRO_5021752961" description="LTD domain-containing protein" evidence="1">
    <location>
        <begin position="33"/>
        <end position="1278"/>
    </location>
</feature>
<dbReference type="CDD" id="cd10283">
    <property type="entry name" value="MnuA_DNase1-like"/>
    <property type="match status" value="1"/>
</dbReference>
<dbReference type="Gene3D" id="3.60.10.10">
    <property type="entry name" value="Endonuclease/exonuclease/phosphatase"/>
    <property type="match status" value="1"/>
</dbReference>
<dbReference type="SUPFAM" id="SSF74853">
    <property type="entry name" value="Lamin A/C globular tail domain"/>
    <property type="match status" value="1"/>
</dbReference>
<name>A0A542YQY1_9MICO</name>
<dbReference type="NCBIfam" id="NF033681">
    <property type="entry name" value="ExeM_NucH_DNase"/>
    <property type="match status" value="1"/>
</dbReference>
<dbReference type="Pfam" id="PF00932">
    <property type="entry name" value="LTD"/>
    <property type="match status" value="1"/>
</dbReference>
<keyword evidence="4" id="KW-1185">Reference proteome</keyword>
<evidence type="ECO:0000259" key="2">
    <source>
        <dbReference type="PROSITE" id="PS51841"/>
    </source>
</evidence>
<dbReference type="InterPro" id="IPR007253">
    <property type="entry name" value="Cell_wall-bd_2"/>
</dbReference>
<reference evidence="3 4" key="1">
    <citation type="submission" date="2019-06" db="EMBL/GenBank/DDBJ databases">
        <title>Sequencing the genomes of 1000 actinobacteria strains.</title>
        <authorList>
            <person name="Klenk H.-P."/>
        </authorList>
    </citation>
    <scope>NUCLEOTIDE SEQUENCE [LARGE SCALE GENOMIC DNA]</scope>
    <source>
        <strain evidence="3 4">DSM 12335</strain>
    </source>
</reference>
<dbReference type="InterPro" id="IPR001322">
    <property type="entry name" value="Lamin_tail_dom"/>
</dbReference>
<dbReference type="InterPro" id="IPR006311">
    <property type="entry name" value="TAT_signal"/>
</dbReference>
<proteinExistence type="predicted"/>
<accession>A0A542YQY1</accession>
<feature type="domain" description="LTD" evidence="2">
    <location>
        <begin position="30"/>
        <end position="152"/>
    </location>
</feature>
<dbReference type="OrthoDB" id="1016457at2"/>
<dbReference type="GO" id="GO:0003824">
    <property type="term" value="F:catalytic activity"/>
    <property type="evidence" value="ECO:0007669"/>
    <property type="project" value="InterPro"/>
</dbReference>
<dbReference type="RefSeq" id="WP_141784480.1">
    <property type="nucleotide sequence ID" value="NZ_BAAAIK010000004.1"/>
</dbReference>
<dbReference type="InterPro" id="IPR036415">
    <property type="entry name" value="Lamin_tail_dom_sf"/>
</dbReference>
<dbReference type="EMBL" id="VFOP01000001">
    <property type="protein sequence ID" value="TQL50334.1"/>
    <property type="molecule type" value="Genomic_DNA"/>
</dbReference>
<dbReference type="AlphaFoldDB" id="A0A542YQY1"/>
<dbReference type="InterPro" id="IPR047971">
    <property type="entry name" value="ExeM-like"/>
</dbReference>
<organism evidence="3 4">
    <name type="scientific">Ornithinicoccus hortensis</name>
    <dbReference type="NCBI Taxonomy" id="82346"/>
    <lineage>
        <taxon>Bacteria</taxon>
        <taxon>Bacillati</taxon>
        <taxon>Actinomycetota</taxon>
        <taxon>Actinomycetes</taxon>
        <taxon>Micrococcales</taxon>
        <taxon>Intrasporangiaceae</taxon>
        <taxon>Ornithinicoccus</taxon>
    </lineage>
</organism>
<dbReference type="CDD" id="cd04486">
    <property type="entry name" value="YhcR_OBF_like"/>
    <property type="match status" value="1"/>
</dbReference>
<evidence type="ECO:0000313" key="3">
    <source>
        <dbReference type="EMBL" id="TQL50334.1"/>
    </source>
</evidence>
<dbReference type="PANTHER" id="PTHR42834">
    <property type="entry name" value="ENDONUCLEASE/EXONUCLEASE/PHOSPHATASE FAMILY PROTEIN (AFU_ORTHOLOGUE AFUA_3G09210)"/>
    <property type="match status" value="1"/>
</dbReference>
<dbReference type="SUPFAM" id="SSF56219">
    <property type="entry name" value="DNase I-like"/>
    <property type="match status" value="1"/>
</dbReference>
<protein>
    <recommendedName>
        <fullName evidence="2">LTD domain-containing protein</fullName>
    </recommendedName>
</protein>
<dbReference type="Pfam" id="PF04122">
    <property type="entry name" value="CW_binding_2"/>
    <property type="match status" value="3"/>
</dbReference>
<dbReference type="PROSITE" id="PS51318">
    <property type="entry name" value="TAT"/>
    <property type="match status" value="1"/>
</dbReference>
<dbReference type="Gene3D" id="3.40.50.12090">
    <property type="match status" value="2"/>
</dbReference>
<gene>
    <name evidence="3" type="ORF">FB467_1439</name>
</gene>
<dbReference type="PROSITE" id="PS51841">
    <property type="entry name" value="LTD"/>
    <property type="match status" value="1"/>
</dbReference>
<keyword evidence="1" id="KW-0732">Signal</keyword>
<evidence type="ECO:0000256" key="1">
    <source>
        <dbReference type="SAM" id="SignalP"/>
    </source>
</evidence>
<dbReference type="InterPro" id="IPR036691">
    <property type="entry name" value="Endo/exonu/phosph_ase_sf"/>
</dbReference>
<dbReference type="InterPro" id="IPR005135">
    <property type="entry name" value="Endo/exonuclease/phosphatase"/>
</dbReference>
<comment type="caution">
    <text evidence="3">The sequence shown here is derived from an EMBL/GenBank/DDBJ whole genome shotgun (WGS) entry which is preliminary data.</text>
</comment>
<feature type="signal peptide" evidence="1">
    <location>
        <begin position="1"/>
        <end position="32"/>
    </location>
</feature>
<dbReference type="PANTHER" id="PTHR42834:SF1">
    <property type="entry name" value="ENDONUCLEASE_EXONUCLEASE_PHOSPHATASE FAMILY PROTEIN (AFU_ORTHOLOGUE AFUA_3G09210)"/>
    <property type="match status" value="1"/>
</dbReference>
<sequence>MTRRAATRRTAVLGASSLVLTGLLGTALPATATPTPSAPVAPQAEGLIISEYIEGSGFNKALEIYNGSAAEVDLADYVIQGYQNGSAQVSYTRYPEGTLQPGEVHVVAHADWALGDDLVDQTLDLQFNGDDAVVLATAGEDGVVVDSIGQVGVDPGTRWGTPPETTMDATLVRNPDVCAGDVVPDDAFDPATEWTGLPTNDVSDLGHHTAECGPAGPVDVVLNEFSVSTVGADLEFLEVYGEADTDYSDLTILEVEGDADSSSRGTVVSQHAVGSTDADGFWSEDLPVNTIQNGTLTLLLVSGYTGEAVLDADQDGEIDAPAWDELLDSVAVNGSATGDLVYSETVLAVEYDGADFAPGGASRIPDGTDTDTTADWVRNDYDLAGFPGFDGPPVDGQAWNTPGAPNEVYHAEEPPPGGACGEPATAVGAVQGEDDSTPLDGQQVDIEGTVVGDFQTGGFQGFYVQDGGDDNPATSDGIFVYAPGGTDVAMGDSVRVSGTAGENFGMTQVSAGTITVCATGGELPEPTVLELPIEDHEPYEGMYVTFPQDLAILEYFNYGRFGEIAIGTDRQYQPTATYEPGSPEAVALAEANLANRITLDDGRSTQNPDPAIHPNGEEFTLDNLFRGGDLVTGATGVLDYRFDLWRIQPTQGAEFTVANPRPTLPDVGGDLTVASFNVLNYFTTLNDRGANTPEEFERQEAKIVAALAEMDADVVGLIEIENNDDVALETLTQALNDEVGAGTYEFVATGKVGTDAITTAFIYQPDSVTPVGDFATLTTEDDPRFLDDFNRPTLAQTFQDNATGESVVVAVNHLKSKGSDCLAVGDPEDPDGQGNCNGVRTDAAEAMADWLAGDPTGTGVAETLIIGDLNSYDKEDPIVALESAGFTDLLLEHSGEDAYSYVFDGQLGYLDHALANEALAGKVADTTVWTINADEASLIDYDMTFKLPPQQELFAPDPFRSSDHDPVLIGLSLAQDPEPVVVDRIRGADRYETSAEIVGSYGDVDTLVLASGQAFPDALSGGAPAIRDDQPVLLTRTDWLEQSTADALTAAAPERIIVLGGGSAVSDTVVEEVEALTGAQITRVSGPDRYATAAEVAAQLFDAADVDTVYVASGQDYADALAGAPLAGRDGYPILLVRETEAPDSTQEALEGLSPERIVVLGGTNRISDTVLEQLAPYANSVERLSGPTRYETAALIAAEFEPTGAEFVASGLAFPDALSGAALVGHLGGPLLLTNPAELPGATADALVEREPGSVTLFGGTAAISTAVEEAIAALFE</sequence>